<dbReference type="EMBL" id="WKPR01000004">
    <property type="protein sequence ID" value="MSB19017.1"/>
    <property type="molecule type" value="Genomic_DNA"/>
</dbReference>
<reference evidence="2 3" key="1">
    <citation type="journal article" date="2019" name="Nat. Med.">
        <title>A library of human gut bacterial isolates paired with longitudinal multiomics data enables mechanistic microbiome research.</title>
        <authorList>
            <person name="Poyet M."/>
            <person name="Groussin M."/>
            <person name="Gibbons S.M."/>
            <person name="Avila-Pacheco J."/>
            <person name="Jiang X."/>
            <person name="Kearney S.M."/>
            <person name="Perrotta A.R."/>
            <person name="Berdy B."/>
            <person name="Zhao S."/>
            <person name="Lieberman T.D."/>
            <person name="Swanson P.K."/>
            <person name="Smith M."/>
            <person name="Roesemann S."/>
            <person name="Alexander J.E."/>
            <person name="Rich S.A."/>
            <person name="Livny J."/>
            <person name="Vlamakis H."/>
            <person name="Clish C."/>
            <person name="Bullock K."/>
            <person name="Deik A."/>
            <person name="Scott J."/>
            <person name="Pierce K.A."/>
            <person name="Xavier R.J."/>
            <person name="Alm E.J."/>
        </authorList>
    </citation>
    <scope>NUCLEOTIDE SEQUENCE [LARGE SCALE GENOMIC DNA]</scope>
    <source>
        <strain evidence="2 3">BIOML-A2</strain>
    </source>
</reference>
<dbReference type="RefSeq" id="WP_172697380.1">
    <property type="nucleotide sequence ID" value="NZ_JADMVC010000002.1"/>
</dbReference>
<gene>
    <name evidence="2" type="ORF">GKE97_05735</name>
</gene>
<protein>
    <submittedName>
        <fullName evidence="2">Uncharacterized protein</fullName>
    </submittedName>
</protein>
<organism evidence="2 3">
    <name type="scientific">Flavonifractor plautii</name>
    <name type="common">Fusobacterium plautii</name>
    <dbReference type="NCBI Taxonomy" id="292800"/>
    <lineage>
        <taxon>Bacteria</taxon>
        <taxon>Bacillati</taxon>
        <taxon>Bacillota</taxon>
        <taxon>Clostridia</taxon>
        <taxon>Eubacteriales</taxon>
        <taxon>Oscillospiraceae</taxon>
        <taxon>Flavonifractor</taxon>
    </lineage>
</organism>
<comment type="caution">
    <text evidence="2">The sequence shown here is derived from an EMBL/GenBank/DDBJ whole genome shotgun (WGS) entry which is preliminary data.</text>
</comment>
<dbReference type="Proteomes" id="UP000434475">
    <property type="component" value="Unassembled WGS sequence"/>
</dbReference>
<sequence length="248" mass="27127">MSSNAVMKETPETVVAVLPKPGSVVSPREEELGSEVSEIEIRAQAVVIRTDQDYELAGQFGVMLKQKAAEVTEFFKPMKDTAYKAHKAICDREKEMLTPLRNAEKTLKKTMGDYAMEQERKRREAEEAARRAAEEEARRKLEEAAALEKSGDVAGAEAALQDAEVSEDVSRMVFVPGGAPKAKGVSAGKDWEIVSIDGKSVPLMVSGVEIRPVDTAAVMRLIRASKGSIQIPGIVYREVAKMSFSRRG</sequence>
<feature type="compositionally biased region" description="Basic and acidic residues" evidence="1">
    <location>
        <begin position="115"/>
        <end position="143"/>
    </location>
</feature>
<name>A0A6I2R5L5_FLAPL</name>
<accession>A0A6I2R5L5</accession>
<evidence type="ECO:0000256" key="1">
    <source>
        <dbReference type="SAM" id="MobiDB-lite"/>
    </source>
</evidence>
<evidence type="ECO:0000313" key="2">
    <source>
        <dbReference type="EMBL" id="MSB19017.1"/>
    </source>
</evidence>
<proteinExistence type="predicted"/>
<feature type="region of interest" description="Disordered" evidence="1">
    <location>
        <begin position="115"/>
        <end position="144"/>
    </location>
</feature>
<dbReference type="AlphaFoldDB" id="A0A6I2R5L5"/>
<evidence type="ECO:0000313" key="3">
    <source>
        <dbReference type="Proteomes" id="UP000434475"/>
    </source>
</evidence>